<keyword evidence="2" id="KW-1185">Reference proteome</keyword>
<dbReference type="Proteomes" id="UP000287352">
    <property type="component" value="Unassembled WGS sequence"/>
</dbReference>
<name>A0A401ZZ26_9CHLR</name>
<dbReference type="OrthoDB" id="516981at2"/>
<protein>
    <submittedName>
        <fullName evidence="1">Uncharacterized protein</fullName>
    </submittedName>
</protein>
<dbReference type="RefSeq" id="WP_126579741.1">
    <property type="nucleotide sequence ID" value="NZ_BIFR01000001.1"/>
</dbReference>
<dbReference type="AlphaFoldDB" id="A0A401ZZ26"/>
<proteinExistence type="predicted"/>
<accession>A0A401ZZ26</accession>
<gene>
    <name evidence="1" type="ORF">KTT_19420</name>
</gene>
<evidence type="ECO:0000313" key="1">
    <source>
        <dbReference type="EMBL" id="GCE12083.1"/>
    </source>
</evidence>
<evidence type="ECO:0000313" key="2">
    <source>
        <dbReference type="Proteomes" id="UP000287352"/>
    </source>
</evidence>
<reference evidence="2" key="1">
    <citation type="submission" date="2018-12" db="EMBL/GenBank/DDBJ databases">
        <title>Tengunoibacter tsumagoiensis gen. nov., sp. nov., Dictyobacter kobayashii sp. nov., D. alpinus sp. nov., and D. joshuensis sp. nov. and description of Dictyobacteraceae fam. nov. within the order Ktedonobacterales isolated from Tengu-no-mugimeshi.</title>
        <authorList>
            <person name="Wang C.M."/>
            <person name="Zheng Y."/>
            <person name="Sakai Y."/>
            <person name="Toyoda A."/>
            <person name="Minakuchi Y."/>
            <person name="Abe K."/>
            <person name="Yokota A."/>
            <person name="Yabe S."/>
        </authorList>
    </citation>
    <scope>NUCLEOTIDE SEQUENCE [LARGE SCALE GENOMIC DNA]</scope>
    <source>
        <strain evidence="2">Uno3</strain>
    </source>
</reference>
<dbReference type="EMBL" id="BIFR01000001">
    <property type="protein sequence ID" value="GCE12083.1"/>
    <property type="molecule type" value="Genomic_DNA"/>
</dbReference>
<sequence length="88" mass="10142">MAKVTITLRQKFTCQSNHLEWFAANQALFNRVVNFYFDVINAHENLLQLSNKDALPALEKLTHHTKVNTDPIMPLCEIAQDIPSRHLL</sequence>
<comment type="caution">
    <text evidence="1">The sequence shown here is derived from an EMBL/GenBank/DDBJ whole genome shotgun (WGS) entry which is preliminary data.</text>
</comment>
<organism evidence="1 2">
    <name type="scientific">Tengunoibacter tsumagoiensis</name>
    <dbReference type="NCBI Taxonomy" id="2014871"/>
    <lineage>
        <taxon>Bacteria</taxon>
        <taxon>Bacillati</taxon>
        <taxon>Chloroflexota</taxon>
        <taxon>Ktedonobacteria</taxon>
        <taxon>Ktedonobacterales</taxon>
        <taxon>Dictyobacteraceae</taxon>
        <taxon>Tengunoibacter</taxon>
    </lineage>
</organism>